<keyword evidence="4" id="KW-1185">Reference proteome</keyword>
<reference evidence="3 4" key="1">
    <citation type="submission" date="2016-12" db="EMBL/GenBank/DDBJ databases">
        <authorList>
            <person name="Song W.-J."/>
            <person name="Kurnit D.M."/>
        </authorList>
    </citation>
    <scope>NUCLEOTIDE SEQUENCE [LARGE SCALE GENOMIC DNA]</scope>
    <source>
        <strain evidence="3 4">175</strain>
    </source>
</reference>
<keyword evidence="2" id="KW-0732">Signal</keyword>
<dbReference type="OrthoDB" id="194033at2"/>
<sequence>MLYFHRKTLRPALSLSLLLIAGCGSPGHNDNPSQQITTGRVGCLASAEFFSVYFSTHLKPAGETPGSNITRTRFRPYCGDLPQPGEVFFTADIIDPEIRKTPIAIQVVAMDAMENPGNPRTLFDAPARSFGKGTLEATFAIDKPGPYAIHLIRQDSNTGGERDRLTIPLNIGLTADRGILQRFLSPQFLLLVGLGVVGLVVFLKAYRFDPMKKP</sequence>
<keyword evidence="1" id="KW-0472">Membrane</keyword>
<evidence type="ECO:0000313" key="4">
    <source>
        <dbReference type="Proteomes" id="UP000192923"/>
    </source>
</evidence>
<evidence type="ECO:0000256" key="2">
    <source>
        <dbReference type="SAM" id="SignalP"/>
    </source>
</evidence>
<dbReference type="AlphaFoldDB" id="A0A1Y6D2K8"/>
<feature type="transmembrane region" description="Helical" evidence="1">
    <location>
        <begin position="188"/>
        <end position="206"/>
    </location>
</feature>
<gene>
    <name evidence="3" type="ORF">SAMN02949497_4301</name>
</gene>
<protein>
    <submittedName>
        <fullName evidence="3">Uncharacterized protein</fullName>
    </submittedName>
</protein>
<dbReference type="Proteomes" id="UP000192923">
    <property type="component" value="Unassembled WGS sequence"/>
</dbReference>
<name>A0A1Y6D2K8_9GAMM</name>
<dbReference type="EMBL" id="FXAM01000001">
    <property type="protein sequence ID" value="SMF96887.1"/>
    <property type="molecule type" value="Genomic_DNA"/>
</dbReference>
<feature type="chain" id="PRO_5012034550" evidence="2">
    <location>
        <begin position="30"/>
        <end position="214"/>
    </location>
</feature>
<evidence type="ECO:0000313" key="3">
    <source>
        <dbReference type="EMBL" id="SMF96887.1"/>
    </source>
</evidence>
<organism evidence="3 4">
    <name type="scientific">Methylomagnum ishizawai</name>
    <dbReference type="NCBI Taxonomy" id="1760988"/>
    <lineage>
        <taxon>Bacteria</taxon>
        <taxon>Pseudomonadati</taxon>
        <taxon>Pseudomonadota</taxon>
        <taxon>Gammaproteobacteria</taxon>
        <taxon>Methylococcales</taxon>
        <taxon>Methylococcaceae</taxon>
        <taxon>Methylomagnum</taxon>
    </lineage>
</organism>
<feature type="signal peptide" evidence="2">
    <location>
        <begin position="1"/>
        <end position="29"/>
    </location>
</feature>
<keyword evidence="1" id="KW-0812">Transmembrane</keyword>
<dbReference type="PROSITE" id="PS51257">
    <property type="entry name" value="PROKAR_LIPOPROTEIN"/>
    <property type="match status" value="1"/>
</dbReference>
<evidence type="ECO:0000256" key="1">
    <source>
        <dbReference type="SAM" id="Phobius"/>
    </source>
</evidence>
<keyword evidence="1" id="KW-1133">Transmembrane helix</keyword>
<dbReference type="STRING" id="1760988.SAMN02949497_4301"/>
<dbReference type="RefSeq" id="WP_085215735.1">
    <property type="nucleotide sequence ID" value="NZ_FXAM01000001.1"/>
</dbReference>
<proteinExistence type="predicted"/>
<accession>A0A1Y6D2K8</accession>